<keyword evidence="2" id="KW-0548">Nucleotidyltransferase</keyword>
<sequence length="366" mass="41527">MDGPQGSDRGRKVPPTVKEDQVCDHQMNLNVQKSLGPDEMHPRVLRQLADVVAKILCMLFEKSWHSGEVPGDWKMGNIAPIFKKCRKEDPGNSRPVSLTSVPRKIMEQIPLETMHRHMKDKEVIQESQHGFTEGKSFLTNLVAFYDGVTTSVDKRRATDLDFCKAFDTIFHNILLSKLERYGIDGWTVCWMRNYLDGYIRRLLVNDSTSKWRSVTSRCPQGSVFGPVLFNIFISDIDSGIECTLSKLADYTKLSGVGDMPEEQDAIQRDPDKLKKWAHANLTRFNKAKRRVLHLGGGNPRYQYRLGDKGIHSSSEEKDSSVLVDKKLDIGQQRVPAAQKASHILGCIKRSMASRSREVILNRIIES</sequence>
<dbReference type="InterPro" id="IPR000477">
    <property type="entry name" value="RT_dom"/>
</dbReference>
<evidence type="ECO:0000259" key="1">
    <source>
        <dbReference type="PROSITE" id="PS50878"/>
    </source>
</evidence>
<keyword evidence="3" id="KW-1185">Reference proteome</keyword>
<protein>
    <submittedName>
        <fullName evidence="2">Rna-directed dna polymerase from mobile element jockey-like</fullName>
    </submittedName>
</protein>
<dbReference type="PROSITE" id="PS50878">
    <property type="entry name" value="RT_POL"/>
    <property type="match status" value="1"/>
</dbReference>
<dbReference type="PANTHER" id="PTHR33332">
    <property type="entry name" value="REVERSE TRANSCRIPTASE DOMAIN-CONTAINING PROTEIN"/>
    <property type="match status" value="1"/>
</dbReference>
<dbReference type="InterPro" id="IPR043502">
    <property type="entry name" value="DNA/RNA_pol_sf"/>
</dbReference>
<dbReference type="Pfam" id="PF00078">
    <property type="entry name" value="RVT_1"/>
    <property type="match status" value="1"/>
</dbReference>
<dbReference type="AlphaFoldDB" id="A0A2I0TM99"/>
<feature type="domain" description="Reverse transcriptase" evidence="1">
    <location>
        <begin position="62"/>
        <end position="312"/>
    </location>
</feature>
<proteinExistence type="predicted"/>
<evidence type="ECO:0000313" key="3">
    <source>
        <dbReference type="Proteomes" id="UP000233556"/>
    </source>
</evidence>
<gene>
    <name evidence="2" type="ORF">llap_14760</name>
</gene>
<reference evidence="3" key="2">
    <citation type="submission" date="2017-12" db="EMBL/GenBank/DDBJ databases">
        <title>Genome sequence of the Bar-tailed Godwit (Limosa lapponica baueri).</title>
        <authorList>
            <person name="Lima N.C.B."/>
            <person name="Parody-Merino A.M."/>
            <person name="Battley P.F."/>
            <person name="Fidler A.E."/>
            <person name="Prosdocimi F."/>
        </authorList>
    </citation>
    <scope>NUCLEOTIDE SEQUENCE [LARGE SCALE GENOMIC DNA]</scope>
</reference>
<keyword evidence="2" id="KW-0695">RNA-directed DNA polymerase</keyword>
<keyword evidence="2" id="KW-0808">Transferase</keyword>
<dbReference type="Proteomes" id="UP000233556">
    <property type="component" value="Unassembled WGS sequence"/>
</dbReference>
<dbReference type="GO" id="GO:0003964">
    <property type="term" value="F:RNA-directed DNA polymerase activity"/>
    <property type="evidence" value="ECO:0007669"/>
    <property type="project" value="UniProtKB-KW"/>
</dbReference>
<reference evidence="3" key="1">
    <citation type="submission" date="2017-11" db="EMBL/GenBank/DDBJ databases">
        <authorList>
            <person name="Lima N.C."/>
            <person name="Parody-Merino A.M."/>
            <person name="Battley P.F."/>
            <person name="Fidler A.E."/>
            <person name="Prosdocimi F."/>
        </authorList>
    </citation>
    <scope>NUCLEOTIDE SEQUENCE [LARGE SCALE GENOMIC DNA]</scope>
</reference>
<dbReference type="OrthoDB" id="416454at2759"/>
<name>A0A2I0TM99_LIMLA</name>
<dbReference type="EMBL" id="KZ508683">
    <property type="protein sequence ID" value="PKU34937.1"/>
    <property type="molecule type" value="Genomic_DNA"/>
</dbReference>
<organism evidence="2 3">
    <name type="scientific">Limosa lapponica baueri</name>
    <dbReference type="NCBI Taxonomy" id="1758121"/>
    <lineage>
        <taxon>Eukaryota</taxon>
        <taxon>Metazoa</taxon>
        <taxon>Chordata</taxon>
        <taxon>Craniata</taxon>
        <taxon>Vertebrata</taxon>
        <taxon>Euteleostomi</taxon>
        <taxon>Archelosauria</taxon>
        <taxon>Archosauria</taxon>
        <taxon>Dinosauria</taxon>
        <taxon>Saurischia</taxon>
        <taxon>Theropoda</taxon>
        <taxon>Coelurosauria</taxon>
        <taxon>Aves</taxon>
        <taxon>Neognathae</taxon>
        <taxon>Neoaves</taxon>
        <taxon>Charadriiformes</taxon>
        <taxon>Scolopacidae</taxon>
        <taxon>Limosa</taxon>
    </lineage>
</organism>
<accession>A0A2I0TM99</accession>
<dbReference type="SUPFAM" id="SSF56672">
    <property type="entry name" value="DNA/RNA polymerases"/>
    <property type="match status" value="1"/>
</dbReference>
<evidence type="ECO:0000313" key="2">
    <source>
        <dbReference type="EMBL" id="PKU34937.1"/>
    </source>
</evidence>